<dbReference type="AlphaFoldDB" id="A0ABD0LBG4"/>
<organism evidence="2 3">
    <name type="scientific">Batillaria attramentaria</name>
    <dbReference type="NCBI Taxonomy" id="370345"/>
    <lineage>
        <taxon>Eukaryota</taxon>
        <taxon>Metazoa</taxon>
        <taxon>Spiralia</taxon>
        <taxon>Lophotrochozoa</taxon>
        <taxon>Mollusca</taxon>
        <taxon>Gastropoda</taxon>
        <taxon>Caenogastropoda</taxon>
        <taxon>Sorbeoconcha</taxon>
        <taxon>Cerithioidea</taxon>
        <taxon>Batillariidae</taxon>
        <taxon>Batillaria</taxon>
    </lineage>
</organism>
<keyword evidence="3" id="KW-1185">Reference proteome</keyword>
<dbReference type="EMBL" id="JACVVK020000064">
    <property type="protein sequence ID" value="KAK7496744.1"/>
    <property type="molecule type" value="Genomic_DNA"/>
</dbReference>
<evidence type="ECO:0000256" key="1">
    <source>
        <dbReference type="SAM" id="MobiDB-lite"/>
    </source>
</evidence>
<proteinExistence type="predicted"/>
<accession>A0ABD0LBG4</accession>
<comment type="caution">
    <text evidence="2">The sequence shown here is derived from an EMBL/GenBank/DDBJ whole genome shotgun (WGS) entry which is preliminary data.</text>
</comment>
<reference evidence="2 3" key="1">
    <citation type="journal article" date="2023" name="Sci. Data">
        <title>Genome assembly of the Korean intertidal mud-creeper Batillaria attramentaria.</title>
        <authorList>
            <person name="Patra A.K."/>
            <person name="Ho P.T."/>
            <person name="Jun S."/>
            <person name="Lee S.J."/>
            <person name="Kim Y."/>
            <person name="Won Y.J."/>
        </authorList>
    </citation>
    <scope>NUCLEOTIDE SEQUENCE [LARGE SCALE GENOMIC DNA]</scope>
    <source>
        <strain evidence="2">Wonlab-2016</strain>
    </source>
</reference>
<evidence type="ECO:0000313" key="2">
    <source>
        <dbReference type="EMBL" id="KAK7496744.1"/>
    </source>
</evidence>
<dbReference type="Proteomes" id="UP001519460">
    <property type="component" value="Unassembled WGS sequence"/>
</dbReference>
<sequence>MRSAKHLHVINGNLGDTNLIFAVVSDSVDTRAEEGARLLRESEPLPPHQPSARASRLNQSKRPMILEVQRSAQYLVTAGWSIKLLVAGSGD</sequence>
<gene>
    <name evidence="2" type="ORF">BaRGS_00011953</name>
</gene>
<feature type="region of interest" description="Disordered" evidence="1">
    <location>
        <begin position="38"/>
        <end position="60"/>
    </location>
</feature>
<evidence type="ECO:0000313" key="3">
    <source>
        <dbReference type="Proteomes" id="UP001519460"/>
    </source>
</evidence>
<protein>
    <submittedName>
        <fullName evidence="2">Uncharacterized protein</fullName>
    </submittedName>
</protein>
<name>A0ABD0LBG4_9CAEN</name>